<name>A0A097IU26_9FLOR</name>
<dbReference type="InterPro" id="IPR015424">
    <property type="entry name" value="PyrdxlP-dep_Trfase"/>
</dbReference>
<dbReference type="PANTHER" id="PTHR11751:SF29">
    <property type="entry name" value="ALANINE TRANSAMINASE"/>
    <property type="match status" value="1"/>
</dbReference>
<keyword evidence="4" id="KW-0808">Transferase</keyword>
<organism evidence="9">
    <name type="scientific">Gracilaria blodgettii</name>
    <dbReference type="NCBI Taxonomy" id="203266"/>
    <lineage>
        <taxon>Eukaryota</taxon>
        <taxon>Rhodophyta</taxon>
        <taxon>Florideophyceae</taxon>
        <taxon>Rhodymeniophycidae</taxon>
        <taxon>Gracilariales</taxon>
        <taxon>Gracilariaceae</taxon>
        <taxon>Gracilaria</taxon>
    </lineage>
</organism>
<comment type="subunit">
    <text evidence="2">Homodimer.</text>
</comment>
<dbReference type="Gene3D" id="1.10.287.1970">
    <property type="match status" value="1"/>
</dbReference>
<evidence type="ECO:0000256" key="3">
    <source>
        <dbReference type="ARBA" id="ARBA00022576"/>
    </source>
</evidence>
<evidence type="ECO:0000256" key="5">
    <source>
        <dbReference type="ARBA" id="ARBA00022898"/>
    </source>
</evidence>
<dbReference type="InterPro" id="IPR045088">
    <property type="entry name" value="ALAT1/2-like"/>
</dbReference>
<accession>A0A097IU26</accession>
<evidence type="ECO:0000256" key="6">
    <source>
        <dbReference type="ARBA" id="ARBA00025785"/>
    </source>
</evidence>
<evidence type="ECO:0000256" key="2">
    <source>
        <dbReference type="ARBA" id="ARBA00011738"/>
    </source>
</evidence>
<dbReference type="InterPro" id="IPR004839">
    <property type="entry name" value="Aminotransferase_I/II_large"/>
</dbReference>
<dbReference type="SUPFAM" id="SSF53383">
    <property type="entry name" value="PLP-dependent transferases"/>
    <property type="match status" value="1"/>
</dbReference>
<dbReference type="Pfam" id="PF00155">
    <property type="entry name" value="Aminotran_1_2"/>
    <property type="match status" value="1"/>
</dbReference>
<proteinExistence type="evidence at transcript level"/>
<dbReference type="Gene3D" id="3.40.640.10">
    <property type="entry name" value="Type I PLP-dependent aspartate aminotransferase-like (Major domain)"/>
    <property type="match status" value="1"/>
</dbReference>
<dbReference type="EMBL" id="KM113736">
    <property type="protein sequence ID" value="AIT69939.1"/>
    <property type="molecule type" value="mRNA"/>
</dbReference>
<keyword evidence="5" id="KW-0663">Pyridoxal phosphate</keyword>
<evidence type="ECO:0000313" key="9">
    <source>
        <dbReference type="EMBL" id="AIT69939.1"/>
    </source>
</evidence>
<feature type="domain" description="Aminotransferase class I/classII large" evidence="8">
    <location>
        <begin position="143"/>
        <end position="516"/>
    </location>
</feature>
<dbReference type="FunFam" id="3.40.640.10:FF:000012">
    <property type="entry name" value="alanine aminotransferase 2"/>
    <property type="match status" value="1"/>
</dbReference>
<dbReference type="AlphaFoldDB" id="A0A097IU26"/>
<protein>
    <submittedName>
        <fullName evidence="9">Alanine transaminase</fullName>
    </submittedName>
</protein>
<dbReference type="CDD" id="cd00609">
    <property type="entry name" value="AAT_like"/>
    <property type="match status" value="1"/>
</dbReference>
<gene>
    <name evidence="9" type="primary">alt</name>
</gene>
<dbReference type="GO" id="GO:0030170">
    <property type="term" value="F:pyridoxal phosphate binding"/>
    <property type="evidence" value="ECO:0007669"/>
    <property type="project" value="InterPro"/>
</dbReference>
<reference evidence="9" key="1">
    <citation type="journal article" date="2014" name="PLoS ONE">
        <title>Phylogeny of c4-photosynthesis enzymes based on algal transcriptomic and genomic data supports an archaeal/proteobacterial origin and multiple duplication for most c4-related genes.</title>
        <authorList>
            <person name="Chi S."/>
            <person name="Wu S."/>
            <person name="Yu J."/>
            <person name="Wang X."/>
            <person name="Tang X."/>
            <person name="Liu T."/>
        </authorList>
    </citation>
    <scope>NUCLEOTIDE SEQUENCE</scope>
    <source>
        <strain evidence="9">LJPN-2004111</strain>
    </source>
</reference>
<evidence type="ECO:0000256" key="4">
    <source>
        <dbReference type="ARBA" id="ARBA00022679"/>
    </source>
</evidence>
<dbReference type="Gene3D" id="3.90.1150.10">
    <property type="entry name" value="Aspartate Aminotransferase, domain 1"/>
    <property type="match status" value="1"/>
</dbReference>
<feature type="region of interest" description="Disordered" evidence="7">
    <location>
        <begin position="32"/>
        <end position="54"/>
    </location>
</feature>
<feature type="compositionally biased region" description="Low complexity" evidence="7">
    <location>
        <begin position="43"/>
        <end position="53"/>
    </location>
</feature>
<dbReference type="FunFam" id="3.90.1150.10:FF:000010">
    <property type="entry name" value="Alanine aminotransferase 2"/>
    <property type="match status" value="1"/>
</dbReference>
<keyword evidence="3" id="KW-0032">Aminotransferase</keyword>
<evidence type="ECO:0000256" key="1">
    <source>
        <dbReference type="ARBA" id="ARBA00001933"/>
    </source>
</evidence>
<evidence type="ECO:0000259" key="8">
    <source>
        <dbReference type="Pfam" id="PF00155"/>
    </source>
</evidence>
<dbReference type="InterPro" id="IPR015421">
    <property type="entry name" value="PyrdxlP-dep_Trfase_major"/>
</dbReference>
<dbReference type="GO" id="GO:0008483">
    <property type="term" value="F:transaminase activity"/>
    <property type="evidence" value="ECO:0007669"/>
    <property type="project" value="UniProtKB-KW"/>
</dbReference>
<dbReference type="GO" id="GO:0042853">
    <property type="term" value="P:L-alanine catabolic process"/>
    <property type="evidence" value="ECO:0007669"/>
    <property type="project" value="UniProtKB-UniPathway"/>
</dbReference>
<dbReference type="UniPathway" id="UPA00528">
    <property type="reaction ID" value="UER00586"/>
</dbReference>
<evidence type="ECO:0000256" key="7">
    <source>
        <dbReference type="SAM" id="MobiDB-lite"/>
    </source>
</evidence>
<comment type="similarity">
    <text evidence="6">Belongs to the class-I pyridoxal-phosphate-dependent aminotransferase family. Alanine aminotransferase subfamily.</text>
</comment>
<dbReference type="PANTHER" id="PTHR11751">
    <property type="entry name" value="ALANINE AMINOTRANSFERASE"/>
    <property type="match status" value="1"/>
</dbReference>
<comment type="cofactor">
    <cofactor evidence="1">
        <name>pyridoxal 5'-phosphate</name>
        <dbReference type="ChEBI" id="CHEBI:597326"/>
    </cofactor>
</comment>
<sequence>MASLRSFMFHTTPALTRQLSAMSSSIRFNPMFHRDSVPGNRDSSSSATSAQQAPEYAKVLRTETGLNKALQDMQYAVRGELVLRAHKLSHRLENGEKLPFSEVTYCNIGNPQSVGQNPVSFLRQSIAAVAYPSLLESEHFSSDIIKRAETFLERCKSVGAYSESKGVDFVRKRVAKAIEERDGYASDPDLIFLSNGASDAVKSILQITIRHSEDGVLIPIPQYPLYSATLTALSGRQVGYYLDEEHGWALSIDELKKSLNEARKQGTQVRAIVVINPGNPTGQVLSEENMKDIISFCEAENLVLMADEVYQNNVYVENKPFVSFKKVVCDMQSSVELASFHSISKGVIGECGLRGGYVELYNTEHEMNELLNKVCSISLCSNLIGQYAVDLMMTPPKEDEESFALYKKETDGIYNDLRIKAQKLCEGLNSLEGVTCNDSEGAMYLFPQIRIPRKAIEEAKNRGYTCADVLYCMELLEETGICVVPGSGFGQREGTYHFRTTFLPTREKIDHVVEGIRTFHDRFLRRYS</sequence>
<dbReference type="InterPro" id="IPR015422">
    <property type="entry name" value="PyrdxlP-dep_Trfase_small"/>
</dbReference>